<dbReference type="EMBL" id="MN740610">
    <property type="protein sequence ID" value="QHU35628.1"/>
    <property type="molecule type" value="Genomic_DNA"/>
</dbReference>
<feature type="coiled-coil region" evidence="1">
    <location>
        <begin position="133"/>
        <end position="201"/>
    </location>
</feature>
<feature type="coiled-coil region" evidence="1">
    <location>
        <begin position="42"/>
        <end position="76"/>
    </location>
</feature>
<protein>
    <submittedName>
        <fullName evidence="2">Uncharacterized protein</fullName>
    </submittedName>
</protein>
<reference evidence="2" key="1">
    <citation type="journal article" date="2020" name="Nature">
        <title>Giant virus diversity and host interactions through global metagenomics.</title>
        <authorList>
            <person name="Schulz F."/>
            <person name="Roux S."/>
            <person name="Paez-Espino D."/>
            <person name="Jungbluth S."/>
            <person name="Walsh D.A."/>
            <person name="Denef V.J."/>
            <person name="McMahon K.D."/>
            <person name="Konstantinidis K.T."/>
            <person name="Eloe-Fadrosh E.A."/>
            <person name="Kyrpides N.C."/>
            <person name="Woyke T."/>
        </authorList>
    </citation>
    <scope>NUCLEOTIDE SEQUENCE</scope>
    <source>
        <strain evidence="2">GVMAG-S-1029409-49</strain>
    </source>
</reference>
<keyword evidence="1" id="KW-0175">Coiled coil</keyword>
<evidence type="ECO:0000313" key="2">
    <source>
        <dbReference type="EMBL" id="QHU35628.1"/>
    </source>
</evidence>
<proteinExistence type="predicted"/>
<sequence>MEDPISFVYCDKCQSSINPTSAFVRLSESHKRNTQQLKLDHARELQSTKTQREEECELLRRKVEQYESRVRGEERLHESLITDYEAKILTISRDLSTEKERVAELQDVEETIKDLQLSVDHMQMINKNNVAEIEDMKQHEDELAADITRLTNELAARGDAERLKEENEQLVSALAEKDVEIANIKDTRKAMEDRASFYMNERDQFRDTLAAKIKEADELSARLNVSLLEVERLTADLTKRVASSVESPKDWSEMRVEIEKQKRLIETRLKLSFERDREETLNQVKTEYERRIRDIHNGYKKNMYQIGIPLDQEFIATNVGKLTSDHLKDGAQGLSRFIETIMSNSDTRANYVCVDMDDLKFKYLDKKGRWNTDKGCVYLKSILYPSIGEKCTQILSDLKNMSPRDDVLIGAVMNTVAKVETRDKSFHEDLVRYLAPLVSKH</sequence>
<name>A0A6C0M004_9ZZZZ</name>
<organism evidence="2">
    <name type="scientific">viral metagenome</name>
    <dbReference type="NCBI Taxonomy" id="1070528"/>
    <lineage>
        <taxon>unclassified sequences</taxon>
        <taxon>metagenomes</taxon>
        <taxon>organismal metagenomes</taxon>
    </lineage>
</organism>
<accession>A0A6C0M004</accession>
<evidence type="ECO:0000256" key="1">
    <source>
        <dbReference type="SAM" id="Coils"/>
    </source>
</evidence>
<dbReference type="AlphaFoldDB" id="A0A6C0M004"/>